<reference evidence="3 5" key="3">
    <citation type="journal article" date="2021" name="AMB Express">
        <title>Isolation and characterisation of Methylocystis spp. for poly-3-hydroxybutyrate production using waste methane feedstocks.</title>
        <authorList>
            <person name="Rumah B.L."/>
            <person name="Stead C.E."/>
            <person name="Claxton Stevens B.H."/>
            <person name="Minton N.P."/>
            <person name="Grosse-Honebrink A."/>
            <person name="Zhang Y."/>
        </authorList>
    </citation>
    <scope>NUCLEOTIDE SEQUENCE [LARGE SCALE GENOMIC DNA]</scope>
    <source>
        <strain evidence="3 5">BRCS1</strain>
    </source>
</reference>
<sequence length="94" mass="10131">MRKIVIFTCCAFTAMSSLAIAKPPTVSAVNAVLSQRTPAARKAEISRQIEKACDISLSESDLSRASDMVETHRKKGAAWLAAQIKNSELSYVCG</sequence>
<accession>A0A3G8M920</accession>
<evidence type="ECO:0000313" key="5">
    <source>
        <dbReference type="Proteomes" id="UP000424673"/>
    </source>
</evidence>
<dbReference type="KEGG" id="mros:EHO51_13745"/>
<evidence type="ECO:0000256" key="1">
    <source>
        <dbReference type="SAM" id="SignalP"/>
    </source>
</evidence>
<dbReference type="RefSeq" id="WP_029651165.1">
    <property type="nucleotide sequence ID" value="NZ_CP044328.1"/>
</dbReference>
<feature type="chain" id="PRO_5044594215" evidence="1">
    <location>
        <begin position="22"/>
        <end position="94"/>
    </location>
</feature>
<dbReference type="EMBL" id="CP044328">
    <property type="protein sequence ID" value="QGM94376.1"/>
    <property type="molecule type" value="Genomic_DNA"/>
</dbReference>
<dbReference type="AlphaFoldDB" id="A0A3G8M920"/>
<evidence type="ECO:0000313" key="2">
    <source>
        <dbReference type="EMBL" id="AZG77702.1"/>
    </source>
</evidence>
<name>A0A3G8M920_9HYPH</name>
<dbReference type="EMBL" id="CP034086">
    <property type="protein sequence ID" value="AZG77702.1"/>
    <property type="molecule type" value="Genomic_DNA"/>
</dbReference>
<reference evidence="2 4" key="1">
    <citation type="submission" date="2018-11" db="EMBL/GenBank/DDBJ databases">
        <title>Genome squencing of methanotrophic bacteria isolated from alkaline groundwater in Korea.</title>
        <authorList>
            <person name="Nguyen L.N."/>
        </authorList>
    </citation>
    <scope>NUCLEOTIDE SEQUENCE [LARGE SCALE GENOMIC DNA]</scope>
    <source>
        <strain evidence="2 4">GW6</strain>
    </source>
</reference>
<organism evidence="2 4">
    <name type="scientific">Methylocystis rosea</name>
    <dbReference type="NCBI Taxonomy" id="173366"/>
    <lineage>
        <taxon>Bacteria</taxon>
        <taxon>Pseudomonadati</taxon>
        <taxon>Pseudomonadota</taxon>
        <taxon>Alphaproteobacteria</taxon>
        <taxon>Hyphomicrobiales</taxon>
        <taxon>Methylocystaceae</taxon>
        <taxon>Methylocystis</taxon>
    </lineage>
</organism>
<reference evidence="5" key="2">
    <citation type="submission" date="2019-09" db="EMBL/GenBank/DDBJ databases">
        <title>Isolation and complete genome sequencing of Methylocystis species.</title>
        <authorList>
            <person name="Rumah B.L."/>
            <person name="Stead C.E."/>
            <person name="Stevens B.C."/>
            <person name="Minton N.P."/>
            <person name="Grosse-Honebrink A."/>
            <person name="Zhang Y."/>
        </authorList>
    </citation>
    <scope>NUCLEOTIDE SEQUENCE [LARGE SCALE GENOMIC DNA]</scope>
    <source>
        <strain evidence="5">BRCS1</strain>
    </source>
</reference>
<dbReference type="Proteomes" id="UP000424673">
    <property type="component" value="Chromosome"/>
</dbReference>
<keyword evidence="5" id="KW-1185">Reference proteome</keyword>
<protein>
    <submittedName>
        <fullName evidence="2">Uncharacterized protein</fullName>
    </submittedName>
</protein>
<feature type="signal peptide" evidence="1">
    <location>
        <begin position="1"/>
        <end position="21"/>
    </location>
</feature>
<evidence type="ECO:0000313" key="3">
    <source>
        <dbReference type="EMBL" id="QGM94376.1"/>
    </source>
</evidence>
<keyword evidence="1" id="KW-0732">Signal</keyword>
<evidence type="ECO:0000313" key="4">
    <source>
        <dbReference type="Proteomes" id="UP000273982"/>
    </source>
</evidence>
<proteinExistence type="predicted"/>
<gene>
    <name evidence="2" type="ORF">EHO51_13745</name>
    <name evidence="3" type="ORF">F7D13_10230</name>
</gene>
<dbReference type="Proteomes" id="UP000273982">
    <property type="component" value="Chromosome"/>
</dbReference>